<evidence type="ECO:0000256" key="11">
    <source>
        <dbReference type="HAMAP-Rule" id="MF_01152"/>
    </source>
</evidence>
<feature type="binding site" evidence="11">
    <location>
        <position position="218"/>
    </location>
    <ligand>
        <name>Zn(2+)</name>
        <dbReference type="ChEBI" id="CHEBI:29105"/>
        <label>2</label>
    </ligand>
</feature>
<dbReference type="GO" id="GO:0006260">
    <property type="term" value="P:DNA replication"/>
    <property type="evidence" value="ECO:0007669"/>
    <property type="project" value="UniProtKB-KW"/>
</dbReference>
<dbReference type="AlphaFoldDB" id="A0A4R4PX00"/>
<comment type="cofactor">
    <cofactor evidence="11">
        <name>Zn(2+)</name>
        <dbReference type="ChEBI" id="CHEBI:29105"/>
    </cofactor>
    <text evidence="11">Binds 2 Zn(2+) ions per monomer.</text>
</comment>
<feature type="binding site" evidence="11">
    <location>
        <position position="232"/>
    </location>
    <ligand>
        <name>Zn(2+)</name>
        <dbReference type="ChEBI" id="CHEBI:29105"/>
        <label>1</label>
    </ligand>
</feature>
<dbReference type="Pfam" id="PF00226">
    <property type="entry name" value="DnaJ"/>
    <property type="match status" value="1"/>
</dbReference>
<dbReference type="PANTHER" id="PTHR43096">
    <property type="entry name" value="DNAJ HOMOLOG 1, MITOCHONDRIAL-RELATED"/>
    <property type="match status" value="1"/>
</dbReference>
<feature type="zinc finger region" description="CR-type" evidence="12">
    <location>
        <begin position="162"/>
        <end position="241"/>
    </location>
</feature>
<evidence type="ECO:0000256" key="5">
    <source>
        <dbReference type="ARBA" id="ARBA00022771"/>
    </source>
</evidence>
<evidence type="ECO:0000256" key="3">
    <source>
        <dbReference type="ARBA" id="ARBA00022723"/>
    </source>
</evidence>
<evidence type="ECO:0000256" key="9">
    <source>
        <dbReference type="ARBA" id="ARBA00061004"/>
    </source>
</evidence>
<dbReference type="CDD" id="cd10747">
    <property type="entry name" value="DnaJ_C"/>
    <property type="match status" value="1"/>
</dbReference>
<dbReference type="GO" id="GO:0042026">
    <property type="term" value="P:protein refolding"/>
    <property type="evidence" value="ECO:0007669"/>
    <property type="project" value="TreeGrafter"/>
</dbReference>
<dbReference type="Pfam" id="PF00684">
    <property type="entry name" value="DnaJ_CXXCXGXG"/>
    <property type="match status" value="1"/>
</dbReference>
<dbReference type="FunFam" id="2.60.260.20:FF:000013">
    <property type="entry name" value="DnaJ subfamily B member 11"/>
    <property type="match status" value="1"/>
</dbReference>
<keyword evidence="2 11" id="KW-0235">DNA replication</keyword>
<keyword evidence="4 11" id="KW-0677">Repeat</keyword>
<keyword evidence="8 11" id="KW-0143">Chaperone</keyword>
<feature type="binding site" evidence="11">
    <location>
        <position position="175"/>
    </location>
    <ligand>
        <name>Zn(2+)</name>
        <dbReference type="ChEBI" id="CHEBI:29105"/>
        <label>1</label>
    </ligand>
</feature>
<evidence type="ECO:0000256" key="4">
    <source>
        <dbReference type="ARBA" id="ARBA00022737"/>
    </source>
</evidence>
<comment type="domain">
    <text evidence="11">The J domain is necessary and sufficient to stimulate DnaK ATPase activity. Zinc center 1 plays an important role in the autonomous, DnaK-independent chaperone activity of DnaJ. Zinc center 2 is essential for interaction with DnaK and for DnaJ activity.</text>
</comment>
<dbReference type="NCBIfam" id="NF008035">
    <property type="entry name" value="PRK10767.1"/>
    <property type="match status" value="1"/>
</dbReference>
<dbReference type="GO" id="GO:0005524">
    <property type="term" value="F:ATP binding"/>
    <property type="evidence" value="ECO:0007669"/>
    <property type="project" value="InterPro"/>
</dbReference>
<dbReference type="InterPro" id="IPR036410">
    <property type="entry name" value="HSP_DnaJ_Cys-rich_dom_sf"/>
</dbReference>
<feature type="repeat" description="CXXCXGXG motif" evidence="11">
    <location>
        <begin position="192"/>
        <end position="199"/>
    </location>
</feature>
<dbReference type="PRINTS" id="PR00625">
    <property type="entry name" value="JDOMAIN"/>
</dbReference>
<dbReference type="InterPro" id="IPR012724">
    <property type="entry name" value="DnaJ"/>
</dbReference>
<dbReference type="HAMAP" id="MF_01152">
    <property type="entry name" value="DnaJ"/>
    <property type="match status" value="1"/>
</dbReference>
<keyword evidence="1 11" id="KW-0963">Cytoplasm</keyword>
<feature type="region of interest" description="Disordered" evidence="13">
    <location>
        <begin position="373"/>
        <end position="393"/>
    </location>
</feature>
<keyword evidence="17" id="KW-1185">Reference proteome</keyword>
<dbReference type="PROSITE" id="PS50076">
    <property type="entry name" value="DNAJ_2"/>
    <property type="match status" value="1"/>
</dbReference>
<dbReference type="GO" id="GO:0031072">
    <property type="term" value="F:heat shock protein binding"/>
    <property type="evidence" value="ECO:0007669"/>
    <property type="project" value="InterPro"/>
</dbReference>
<evidence type="ECO:0000256" key="10">
    <source>
        <dbReference type="ARBA" id="ARBA00067609"/>
    </source>
</evidence>
<evidence type="ECO:0000256" key="12">
    <source>
        <dbReference type="PROSITE-ProRule" id="PRU00546"/>
    </source>
</evidence>
<gene>
    <name evidence="11 16" type="primary">dnaJ</name>
    <name evidence="16" type="ORF">E1261_21415</name>
</gene>
<evidence type="ECO:0000256" key="2">
    <source>
        <dbReference type="ARBA" id="ARBA00022705"/>
    </source>
</evidence>
<dbReference type="PROSITE" id="PS51188">
    <property type="entry name" value="ZF_CR"/>
    <property type="match status" value="1"/>
</dbReference>
<comment type="similarity">
    <text evidence="9 11">Belongs to the DnaJ family.</text>
</comment>
<dbReference type="EMBL" id="SMKA01000100">
    <property type="protein sequence ID" value="TDC27002.1"/>
    <property type="molecule type" value="Genomic_DNA"/>
</dbReference>
<dbReference type="SUPFAM" id="SSF46565">
    <property type="entry name" value="Chaperone J-domain"/>
    <property type="match status" value="1"/>
</dbReference>
<keyword evidence="5 11" id="KW-0863">Zinc-finger</keyword>
<feature type="region of interest" description="Disordered" evidence="13">
    <location>
        <begin position="127"/>
        <end position="146"/>
    </location>
</feature>
<sequence length="393" mass="41631">MSTKDWIEKDFYKVLGVSKTAEQDEIKKSYRKLARKYHPDSNQGDATAEAKFKEVSEAYDVVGDTKKRKEYDEARRLFGSGGFRMPGGGQQGGGFNFDVGDLFNRGGSGGAAGAGGGLGDILGGMFGGGGRSSTSTSTTARPRRGQDIETEATIEFAEAVNGVTVALRMTSDEPCKTCRGTGAKYGTVPKVCLKCEGTGMQTSVQGGVFAMTEPCTECKGRGLVVDQPCETCHGSGRGQSSRTMQVRIPAGVQDNQRIRLKGKGAAGERGGPSGDLYVTVHVTPHRIFGRQGEHLTLSVPVSFTEAALGAEIKVPTLDGLPVTVRIPAGTANGSKLRVRGKGSVRRDGTKGDLLLTLQVQVPHELTDEQRTKLQEFSSASDQPDLRAGLFGST</sequence>
<evidence type="ECO:0000259" key="14">
    <source>
        <dbReference type="PROSITE" id="PS50076"/>
    </source>
</evidence>
<protein>
    <recommendedName>
        <fullName evidence="10 11">Chaperone protein DnaJ</fullName>
    </recommendedName>
</protein>
<keyword evidence="7 11" id="KW-0346">Stress response</keyword>
<dbReference type="OrthoDB" id="9779889at2"/>
<feature type="binding site" evidence="11">
    <location>
        <position position="229"/>
    </location>
    <ligand>
        <name>Zn(2+)</name>
        <dbReference type="ChEBI" id="CHEBI:29105"/>
        <label>1</label>
    </ligand>
</feature>
<feature type="binding site" evidence="11">
    <location>
        <position position="192"/>
    </location>
    <ligand>
        <name>Zn(2+)</name>
        <dbReference type="ChEBI" id="CHEBI:29105"/>
        <label>2</label>
    </ligand>
</feature>
<dbReference type="SMART" id="SM00271">
    <property type="entry name" value="DnaJ"/>
    <property type="match status" value="1"/>
</dbReference>
<comment type="caution">
    <text evidence="16">The sequence shown here is derived from an EMBL/GenBank/DDBJ whole genome shotgun (WGS) entry which is preliminary data.</text>
</comment>
<accession>A0A4R4PX00</accession>
<evidence type="ECO:0000256" key="8">
    <source>
        <dbReference type="ARBA" id="ARBA00023186"/>
    </source>
</evidence>
<dbReference type="InterPro" id="IPR001623">
    <property type="entry name" value="DnaJ_domain"/>
</dbReference>
<dbReference type="GO" id="GO:0008270">
    <property type="term" value="F:zinc ion binding"/>
    <property type="evidence" value="ECO:0007669"/>
    <property type="project" value="UniProtKB-UniRule"/>
</dbReference>
<feature type="repeat" description="CXXCXGXG motif" evidence="11">
    <location>
        <begin position="215"/>
        <end position="222"/>
    </location>
</feature>
<dbReference type="NCBIfam" id="NF010888">
    <property type="entry name" value="PRK14295.1"/>
    <property type="match status" value="1"/>
</dbReference>
<feature type="binding site" evidence="11">
    <location>
        <position position="195"/>
    </location>
    <ligand>
        <name>Zn(2+)</name>
        <dbReference type="ChEBI" id="CHEBI:29105"/>
        <label>2</label>
    </ligand>
</feature>
<dbReference type="SUPFAM" id="SSF49493">
    <property type="entry name" value="HSP40/DnaJ peptide-binding domain"/>
    <property type="match status" value="2"/>
</dbReference>
<evidence type="ECO:0000313" key="16">
    <source>
        <dbReference type="EMBL" id="TDC27002.1"/>
    </source>
</evidence>
<keyword evidence="3 11" id="KW-0479">Metal-binding</keyword>
<feature type="repeat" description="CXXCXGXG motif" evidence="11">
    <location>
        <begin position="175"/>
        <end position="182"/>
    </location>
</feature>
<dbReference type="Gene3D" id="1.10.287.110">
    <property type="entry name" value="DnaJ domain"/>
    <property type="match status" value="1"/>
</dbReference>
<dbReference type="SUPFAM" id="SSF57938">
    <property type="entry name" value="DnaJ/Hsp40 cysteine-rich domain"/>
    <property type="match status" value="1"/>
</dbReference>
<dbReference type="GO" id="GO:0005737">
    <property type="term" value="C:cytoplasm"/>
    <property type="evidence" value="ECO:0007669"/>
    <property type="project" value="UniProtKB-SubCell"/>
</dbReference>
<proteinExistence type="inferred from homology"/>
<dbReference type="InterPro" id="IPR008971">
    <property type="entry name" value="HSP40/DnaJ_pept-bd"/>
</dbReference>
<reference evidence="16 17" key="1">
    <citation type="submission" date="2019-03" db="EMBL/GenBank/DDBJ databases">
        <title>Draft genome sequences of novel Actinobacteria.</title>
        <authorList>
            <person name="Sahin N."/>
            <person name="Ay H."/>
            <person name="Saygin H."/>
        </authorList>
    </citation>
    <scope>NUCLEOTIDE SEQUENCE [LARGE SCALE GENOMIC DNA]</scope>
    <source>
        <strain evidence="16 17">JCM 30547</strain>
    </source>
</reference>
<dbReference type="PANTHER" id="PTHR43096:SF54">
    <property type="entry name" value="CHAPERONE PROTEIN DNAJ 1"/>
    <property type="match status" value="1"/>
</dbReference>
<feature type="binding site" evidence="11">
    <location>
        <position position="178"/>
    </location>
    <ligand>
        <name>Zn(2+)</name>
        <dbReference type="ChEBI" id="CHEBI:29105"/>
        <label>1</label>
    </ligand>
</feature>
<dbReference type="InterPro" id="IPR001305">
    <property type="entry name" value="HSP_DnaJ_Cys-rich_dom"/>
</dbReference>
<feature type="binding site" evidence="11">
    <location>
        <position position="215"/>
    </location>
    <ligand>
        <name>Zn(2+)</name>
        <dbReference type="ChEBI" id="CHEBI:29105"/>
        <label>2</label>
    </ligand>
</feature>
<evidence type="ECO:0000259" key="15">
    <source>
        <dbReference type="PROSITE" id="PS51188"/>
    </source>
</evidence>
<dbReference type="RefSeq" id="WP_132409136.1">
    <property type="nucleotide sequence ID" value="NZ_SMKA01000100.1"/>
</dbReference>
<comment type="subcellular location">
    <subcellularLocation>
        <location evidence="11">Cytoplasm</location>
    </subcellularLocation>
</comment>
<evidence type="ECO:0000256" key="1">
    <source>
        <dbReference type="ARBA" id="ARBA00022490"/>
    </source>
</evidence>
<dbReference type="FunFam" id="1.10.287.110:FF:000045">
    <property type="entry name" value="Molecular chaperone DnaJ"/>
    <property type="match status" value="1"/>
</dbReference>
<evidence type="ECO:0000256" key="6">
    <source>
        <dbReference type="ARBA" id="ARBA00022833"/>
    </source>
</evidence>
<dbReference type="InterPro" id="IPR036869">
    <property type="entry name" value="J_dom_sf"/>
</dbReference>
<dbReference type="InterPro" id="IPR002939">
    <property type="entry name" value="DnaJ_C"/>
</dbReference>
<evidence type="ECO:0000256" key="13">
    <source>
        <dbReference type="SAM" id="MobiDB-lite"/>
    </source>
</evidence>
<dbReference type="CDD" id="cd06257">
    <property type="entry name" value="DnaJ"/>
    <property type="match status" value="1"/>
</dbReference>
<name>A0A4R4PX00_9ACTN</name>
<evidence type="ECO:0000313" key="17">
    <source>
        <dbReference type="Proteomes" id="UP000295075"/>
    </source>
</evidence>
<keyword evidence="6 11" id="KW-0862">Zinc</keyword>
<dbReference type="Proteomes" id="UP000295075">
    <property type="component" value="Unassembled WGS sequence"/>
</dbReference>
<dbReference type="GO" id="GO:0051082">
    <property type="term" value="F:unfolded protein binding"/>
    <property type="evidence" value="ECO:0007669"/>
    <property type="project" value="UniProtKB-UniRule"/>
</dbReference>
<comment type="function">
    <text evidence="11">Participates actively in the response to hyperosmotic and heat shock by preventing the aggregation of stress-denatured proteins and by disaggregating proteins, also in an autonomous, DnaK-independent fashion. Unfolded proteins bind initially to DnaJ; upon interaction with the DnaJ-bound protein, DnaK hydrolyzes its bound ATP, resulting in the formation of a stable complex. GrpE releases ADP from DnaK; ATP binding to DnaK triggers the release of the substrate protein, thus completing the reaction cycle. Several rounds of ATP-dependent interactions between DnaJ, DnaK and GrpE are required for fully efficient folding. Also involved, together with DnaK and GrpE, in the DNA replication of plasmids through activation of initiation proteins.</text>
</comment>
<dbReference type="NCBIfam" id="TIGR02349">
    <property type="entry name" value="DnaJ_bact"/>
    <property type="match status" value="1"/>
</dbReference>
<dbReference type="Pfam" id="PF01556">
    <property type="entry name" value="DnaJ_C"/>
    <property type="match status" value="1"/>
</dbReference>
<feature type="repeat" description="CXXCXGXG motif" evidence="11">
    <location>
        <begin position="229"/>
        <end position="236"/>
    </location>
</feature>
<dbReference type="FunFam" id="2.10.230.10:FF:000002">
    <property type="entry name" value="Molecular chaperone DnaJ"/>
    <property type="match status" value="1"/>
</dbReference>
<organism evidence="16 17">
    <name type="scientific">Kribbella albertanoniae</name>
    <dbReference type="NCBI Taxonomy" id="1266829"/>
    <lineage>
        <taxon>Bacteria</taxon>
        <taxon>Bacillati</taxon>
        <taxon>Actinomycetota</taxon>
        <taxon>Actinomycetes</taxon>
        <taxon>Propionibacteriales</taxon>
        <taxon>Kribbellaceae</taxon>
        <taxon>Kribbella</taxon>
    </lineage>
</organism>
<feature type="domain" description="CR-type" evidence="15">
    <location>
        <begin position="162"/>
        <end position="241"/>
    </location>
</feature>
<dbReference type="Gene3D" id="2.60.260.20">
    <property type="entry name" value="Urease metallochaperone UreE, N-terminal domain"/>
    <property type="match status" value="2"/>
</dbReference>
<feature type="domain" description="J" evidence="14">
    <location>
        <begin position="10"/>
        <end position="75"/>
    </location>
</feature>
<dbReference type="Gene3D" id="2.10.230.10">
    <property type="entry name" value="Heat shock protein DnaJ, cysteine-rich domain"/>
    <property type="match status" value="1"/>
</dbReference>
<evidence type="ECO:0000256" key="7">
    <source>
        <dbReference type="ARBA" id="ARBA00023016"/>
    </source>
</evidence>
<comment type="subunit">
    <text evidence="11">Homodimer.</text>
</comment>
<dbReference type="GO" id="GO:0009408">
    <property type="term" value="P:response to heat"/>
    <property type="evidence" value="ECO:0007669"/>
    <property type="project" value="InterPro"/>
</dbReference>
<dbReference type="CDD" id="cd10719">
    <property type="entry name" value="DnaJ_zf"/>
    <property type="match status" value="1"/>
</dbReference>